<organism evidence="10 11">
    <name type="scientific">Helicobacter bilis</name>
    <dbReference type="NCBI Taxonomy" id="37372"/>
    <lineage>
        <taxon>Bacteria</taxon>
        <taxon>Pseudomonadati</taxon>
        <taxon>Campylobacterota</taxon>
        <taxon>Epsilonproteobacteria</taxon>
        <taxon>Campylobacterales</taxon>
        <taxon>Helicobacteraceae</taxon>
        <taxon>Helicobacter</taxon>
    </lineage>
</organism>
<dbReference type="GO" id="GO:0046656">
    <property type="term" value="P:folic acid biosynthetic process"/>
    <property type="evidence" value="ECO:0007669"/>
    <property type="project" value="UniProtKB-KW"/>
</dbReference>
<comment type="pathway">
    <text evidence="3">Cofactor biosynthesis; tetrahydrofolate biosynthesis; 7,8-dihydrofolate from 2-amino-4-hydroxy-6-hydroxymethyl-7,8-dihydropteridine diphosphate and 4-aminobenzoate: step 1/2.</text>
</comment>
<evidence type="ECO:0000256" key="4">
    <source>
        <dbReference type="ARBA" id="ARBA00012458"/>
    </source>
</evidence>
<dbReference type="NCBIfam" id="TIGR01496">
    <property type="entry name" value="DHPS"/>
    <property type="match status" value="1"/>
</dbReference>
<dbReference type="KEGG" id="hbl:XJ32_01955"/>
<sequence length="525" mass="59082">MAMKIERVTNINEAMKSVEPDNIGYKIMKEKTQILAFKIEQLKLQAMQILKQDALSNGAELVTPKDAILCQKTHYDCLLFGTQKALKLLISKMQMQPFGLKTIAQELKIFLQPQEDYGRKIMGIINVDSNSFYKEFSSKEAIRQIYHYIELGIDYIDIGAASSRPGAKYIESKVELERLKPILKEIKKLDTKAQFSIDTYNEETARVAVEHGFSIINDISGKPENMIKVLQENPHVSYILTHIQGTPKTMQKHCKYKNLILDIDAFFTKKIAFLKEHNCSNIILDVGICFAKDMQQNITLIHQLKHFKHFNLPLLIGASHKSFLTRILESQPFGRVQGVGVQGKEKLESSITSSGTQGLEIGNLDSNPLECSANINSQELQRLDSNPCHVERSGTSNIESKKDFSLDTQNDKILESTQTNHANKTTNSSGCSMALDGLWLNCDGRSYLNDNDCPSNSLNRSNCIDKGEFLQNTKSTKKGNLPATLIAHCIAWQNGANIVRVHDVKEHIEALHIMEALRANDIDLL</sequence>
<keyword evidence="6" id="KW-0479">Metal-binding</keyword>
<dbReference type="InterPro" id="IPR045031">
    <property type="entry name" value="DHP_synth-like"/>
</dbReference>
<dbReference type="Proteomes" id="UP000188298">
    <property type="component" value="Chromosome"/>
</dbReference>
<dbReference type="EMBL" id="CP019645">
    <property type="protein sequence ID" value="AQQ59072.1"/>
    <property type="molecule type" value="Genomic_DNA"/>
</dbReference>
<dbReference type="PROSITE" id="PS50972">
    <property type="entry name" value="PTERIN_BINDING"/>
    <property type="match status" value="1"/>
</dbReference>
<comment type="catalytic activity">
    <reaction evidence="1">
        <text>(7,8-dihydropterin-6-yl)methyl diphosphate + 4-aminobenzoate = 7,8-dihydropteroate + diphosphate</text>
        <dbReference type="Rhea" id="RHEA:19949"/>
        <dbReference type="ChEBI" id="CHEBI:17836"/>
        <dbReference type="ChEBI" id="CHEBI:17839"/>
        <dbReference type="ChEBI" id="CHEBI:33019"/>
        <dbReference type="ChEBI" id="CHEBI:72950"/>
        <dbReference type="EC" id="2.5.1.15"/>
    </reaction>
</comment>
<evidence type="ECO:0000313" key="11">
    <source>
        <dbReference type="Proteomes" id="UP000188298"/>
    </source>
</evidence>
<evidence type="ECO:0000259" key="9">
    <source>
        <dbReference type="PROSITE" id="PS50972"/>
    </source>
</evidence>
<evidence type="ECO:0000256" key="7">
    <source>
        <dbReference type="ARBA" id="ARBA00022842"/>
    </source>
</evidence>
<dbReference type="GO" id="GO:0046872">
    <property type="term" value="F:metal ion binding"/>
    <property type="evidence" value="ECO:0007669"/>
    <property type="project" value="UniProtKB-KW"/>
</dbReference>
<dbReference type="InterPro" id="IPR006390">
    <property type="entry name" value="DHP_synth_dom"/>
</dbReference>
<name>A0A1Q2LGL6_9HELI</name>
<evidence type="ECO:0000256" key="2">
    <source>
        <dbReference type="ARBA" id="ARBA00001946"/>
    </source>
</evidence>
<dbReference type="Pfam" id="PF00809">
    <property type="entry name" value="Pterin_bind"/>
    <property type="match status" value="1"/>
</dbReference>
<dbReference type="InterPro" id="IPR000489">
    <property type="entry name" value="Pterin-binding_dom"/>
</dbReference>
<evidence type="ECO:0000256" key="3">
    <source>
        <dbReference type="ARBA" id="ARBA00004763"/>
    </source>
</evidence>
<evidence type="ECO:0000313" key="10">
    <source>
        <dbReference type="EMBL" id="AQQ59072.1"/>
    </source>
</evidence>
<proteinExistence type="predicted"/>
<comment type="cofactor">
    <cofactor evidence="2">
        <name>Mg(2+)</name>
        <dbReference type="ChEBI" id="CHEBI:18420"/>
    </cofactor>
</comment>
<dbReference type="GO" id="GO:0004156">
    <property type="term" value="F:dihydropteroate synthase activity"/>
    <property type="evidence" value="ECO:0007669"/>
    <property type="project" value="UniProtKB-EC"/>
</dbReference>
<evidence type="ECO:0000256" key="8">
    <source>
        <dbReference type="ARBA" id="ARBA00022909"/>
    </source>
</evidence>
<dbReference type="Gene3D" id="3.20.20.20">
    <property type="entry name" value="Dihydropteroate synthase-like"/>
    <property type="match status" value="2"/>
</dbReference>
<dbReference type="AlphaFoldDB" id="A0A1Q2LGL6"/>
<keyword evidence="7" id="KW-0460">Magnesium</keyword>
<gene>
    <name evidence="10" type="ORF">XJ32_01955</name>
</gene>
<dbReference type="PANTHER" id="PTHR20941:SF1">
    <property type="entry name" value="FOLIC ACID SYNTHESIS PROTEIN FOL1"/>
    <property type="match status" value="1"/>
</dbReference>
<dbReference type="PANTHER" id="PTHR20941">
    <property type="entry name" value="FOLATE SYNTHESIS PROTEINS"/>
    <property type="match status" value="1"/>
</dbReference>
<evidence type="ECO:0000256" key="1">
    <source>
        <dbReference type="ARBA" id="ARBA00000012"/>
    </source>
</evidence>
<protein>
    <recommendedName>
        <fullName evidence="4">dihydropteroate synthase</fullName>
        <ecNumber evidence="4">2.5.1.15</ecNumber>
    </recommendedName>
</protein>
<dbReference type="GO" id="GO:0005829">
    <property type="term" value="C:cytosol"/>
    <property type="evidence" value="ECO:0007669"/>
    <property type="project" value="TreeGrafter"/>
</dbReference>
<evidence type="ECO:0000256" key="5">
    <source>
        <dbReference type="ARBA" id="ARBA00022679"/>
    </source>
</evidence>
<keyword evidence="8" id="KW-0289">Folate biosynthesis</keyword>
<accession>A0A1Q2LGL6</accession>
<feature type="domain" description="Pterin-binding" evidence="9">
    <location>
        <begin position="119"/>
        <end position="512"/>
    </location>
</feature>
<reference evidence="10 11" key="1">
    <citation type="submission" date="2017-02" db="EMBL/GenBank/DDBJ databases">
        <title>Whole genome sequencing of Helicobacter bilis strain AAQJH.</title>
        <authorList>
            <person name="Conlan S."/>
            <person name="Thomas P.J."/>
            <person name="Mullikin J."/>
            <person name="Palmore T.N."/>
            <person name="Frank K.M."/>
            <person name="Segre J.A."/>
        </authorList>
    </citation>
    <scope>NUCLEOTIDE SEQUENCE [LARGE SCALE GENOMIC DNA]</scope>
    <source>
        <strain evidence="10 11">AAQJH</strain>
    </source>
</reference>
<keyword evidence="5" id="KW-0808">Transferase</keyword>
<dbReference type="GO" id="GO:0046654">
    <property type="term" value="P:tetrahydrofolate biosynthetic process"/>
    <property type="evidence" value="ECO:0007669"/>
    <property type="project" value="TreeGrafter"/>
</dbReference>
<evidence type="ECO:0000256" key="6">
    <source>
        <dbReference type="ARBA" id="ARBA00022723"/>
    </source>
</evidence>
<dbReference type="InterPro" id="IPR011005">
    <property type="entry name" value="Dihydropteroate_synth-like_sf"/>
</dbReference>
<dbReference type="SUPFAM" id="SSF51717">
    <property type="entry name" value="Dihydropteroate synthetase-like"/>
    <property type="match status" value="2"/>
</dbReference>
<dbReference type="EC" id="2.5.1.15" evidence="4"/>